<comment type="similarity">
    <text evidence="3">Belongs to the dihydroxyacetone kinase (DAK) family.</text>
</comment>
<evidence type="ECO:0000256" key="4">
    <source>
        <dbReference type="ARBA" id="ARBA00022679"/>
    </source>
</evidence>
<protein>
    <recommendedName>
        <fullName evidence="15">Dihydroxyacetone kinase</fullName>
    </recommendedName>
</protein>
<dbReference type="InterPro" id="IPR012734">
    <property type="entry name" value="DhaK_ATP"/>
</dbReference>
<name>A0ABR2VPM5_9FUNG</name>
<dbReference type="SUPFAM" id="SSF101473">
    <property type="entry name" value="DhaL-like"/>
    <property type="match status" value="1"/>
</dbReference>
<dbReference type="Pfam" id="PF02733">
    <property type="entry name" value="Dak1"/>
    <property type="match status" value="1"/>
</dbReference>
<keyword evidence="8" id="KW-0067">ATP-binding</keyword>
<feature type="domain" description="DhaK" evidence="12">
    <location>
        <begin position="30"/>
        <end position="364"/>
    </location>
</feature>
<keyword evidence="6" id="KW-0418">Kinase</keyword>
<evidence type="ECO:0000256" key="10">
    <source>
        <dbReference type="ARBA" id="ARBA00048898"/>
    </source>
</evidence>
<evidence type="ECO:0000313" key="13">
    <source>
        <dbReference type="EMBL" id="KAK9688622.1"/>
    </source>
</evidence>
<accession>A0ABR2VPM5</accession>
<dbReference type="InterPro" id="IPR004007">
    <property type="entry name" value="DhaL_dom"/>
</dbReference>
<evidence type="ECO:0000256" key="8">
    <source>
        <dbReference type="ARBA" id="ARBA00022840"/>
    </source>
</evidence>
<dbReference type="InterPro" id="IPR050861">
    <property type="entry name" value="Dihydroxyacetone_Kinase"/>
</dbReference>
<dbReference type="InterPro" id="IPR004006">
    <property type="entry name" value="DhaK_dom"/>
</dbReference>
<sequence length="618" mass="66049">MIYMRIGVKGRVNLFPYVMATPTSKHLMNEADSLVAESLQGLCQVYPHLRLDLSHKVVYTEEAEQLRDSQVTLICGGGSGHEPSHAGLVGKGMLTAAVAGNVFASPSATQVLSCLRNVASAKHGTLVIVKNYTGDIINFGRALERARAEGLAEKIELLVVGDDVGVGGGEDSAVGRRGLAGTVLVHKCAGAAAALGESFEQVKAAAELVVKNAGTIGVALRPCTVPGTTSEARQFKGHEIELGMGIHGEPGYETTQLSTSANLVKVIIDKILESGPMKGKFTNKKVVLLVNNLGGSTALEMGAVAKDAVSYLESKSFEVVRLYSGHFMTALDMQGVSLTLLAVPSEKEKDLLTWLDHPVEVAGWSNLMGSKNKPWSVSEAFIKKAASRPEQTESVSTQSDGYLSNTWKPAIISACEAAIKEEPKITDYDTIWGDGDCGLTLKGGASAIKKAIEANQVPFDDKNPAATIMKLSEIVEQTMGGTSGGLYCIFLDALANAFRTSDSDDLYALKQWGSYLNAALNSLQKYTTARVGHRTLMDVLIPFVEKFVQETSFEAAIKEASSAVDSTIDMVPRRGRATYVGHGEDEHPYQDAKYRVPDPGAYGLYQLLQGFYNSSPSA</sequence>
<comment type="catalytic activity">
    <reaction evidence="9">
        <text>D-glyceraldehyde + ATP = D-glyceraldehyde 3-phosphate + ADP + H(+)</text>
        <dbReference type="Rhea" id="RHEA:13941"/>
        <dbReference type="ChEBI" id="CHEBI:15378"/>
        <dbReference type="ChEBI" id="CHEBI:17378"/>
        <dbReference type="ChEBI" id="CHEBI:30616"/>
        <dbReference type="ChEBI" id="CHEBI:59776"/>
        <dbReference type="ChEBI" id="CHEBI:456216"/>
        <dbReference type="EC" id="2.7.1.28"/>
    </reaction>
</comment>
<keyword evidence="5" id="KW-0547">Nucleotide-binding</keyword>
<evidence type="ECO:0000256" key="1">
    <source>
        <dbReference type="ARBA" id="ARBA00003264"/>
    </source>
</evidence>
<dbReference type="PROSITE" id="PS51481">
    <property type="entry name" value="DHAK"/>
    <property type="match status" value="1"/>
</dbReference>
<proteinExistence type="inferred from homology"/>
<comment type="catalytic activity">
    <reaction evidence="10">
        <text>dihydroxyacetone + ATP = dihydroxyacetone phosphate + ADP + H(+)</text>
        <dbReference type="Rhea" id="RHEA:15773"/>
        <dbReference type="ChEBI" id="CHEBI:15378"/>
        <dbReference type="ChEBI" id="CHEBI:16016"/>
        <dbReference type="ChEBI" id="CHEBI:30616"/>
        <dbReference type="ChEBI" id="CHEBI:57642"/>
        <dbReference type="ChEBI" id="CHEBI:456216"/>
        <dbReference type="EC" id="2.7.1.29"/>
    </reaction>
</comment>
<keyword evidence="4" id="KW-0808">Transferase</keyword>
<dbReference type="Proteomes" id="UP001479436">
    <property type="component" value="Unassembled WGS sequence"/>
</dbReference>
<evidence type="ECO:0000259" key="12">
    <source>
        <dbReference type="PROSITE" id="PS51481"/>
    </source>
</evidence>
<reference evidence="13 14" key="1">
    <citation type="submission" date="2023-04" db="EMBL/GenBank/DDBJ databases">
        <title>Genome of Basidiobolus ranarum AG-B5.</title>
        <authorList>
            <person name="Stajich J.E."/>
            <person name="Carter-House D."/>
            <person name="Gryganskyi A."/>
        </authorList>
    </citation>
    <scope>NUCLEOTIDE SEQUENCE [LARGE SCALE GENOMIC DNA]</scope>
    <source>
        <strain evidence="13 14">AG-B5</strain>
    </source>
</reference>
<dbReference type="PROSITE" id="PS51480">
    <property type="entry name" value="DHAL"/>
    <property type="match status" value="1"/>
</dbReference>
<keyword evidence="7" id="KW-0319">Glycerol metabolism</keyword>
<keyword evidence="14" id="KW-1185">Reference proteome</keyword>
<dbReference type="PANTHER" id="PTHR28629:SF4">
    <property type="entry name" value="TRIOKINASE_FMN CYCLASE"/>
    <property type="match status" value="1"/>
</dbReference>
<evidence type="ECO:0000256" key="5">
    <source>
        <dbReference type="ARBA" id="ARBA00022741"/>
    </source>
</evidence>
<evidence type="ECO:0000256" key="7">
    <source>
        <dbReference type="ARBA" id="ARBA00022798"/>
    </source>
</evidence>
<evidence type="ECO:0000256" key="2">
    <source>
        <dbReference type="ARBA" id="ARBA00004778"/>
    </source>
</evidence>
<feature type="domain" description="DhaL" evidence="11">
    <location>
        <begin position="405"/>
        <end position="613"/>
    </location>
</feature>
<dbReference type="InterPro" id="IPR036117">
    <property type="entry name" value="DhaL_dom_sf"/>
</dbReference>
<dbReference type="NCBIfam" id="TIGR02361">
    <property type="entry name" value="dak_ATP"/>
    <property type="match status" value="1"/>
</dbReference>
<dbReference type="Gene3D" id="1.25.40.340">
    <property type="match status" value="1"/>
</dbReference>
<evidence type="ECO:0000313" key="14">
    <source>
        <dbReference type="Proteomes" id="UP001479436"/>
    </source>
</evidence>
<dbReference type="PANTHER" id="PTHR28629">
    <property type="entry name" value="TRIOKINASE/FMN CYCLASE"/>
    <property type="match status" value="1"/>
</dbReference>
<organism evidence="13 14">
    <name type="scientific">Basidiobolus ranarum</name>
    <dbReference type="NCBI Taxonomy" id="34480"/>
    <lineage>
        <taxon>Eukaryota</taxon>
        <taxon>Fungi</taxon>
        <taxon>Fungi incertae sedis</taxon>
        <taxon>Zoopagomycota</taxon>
        <taxon>Entomophthoromycotina</taxon>
        <taxon>Basidiobolomycetes</taxon>
        <taxon>Basidiobolales</taxon>
        <taxon>Basidiobolaceae</taxon>
        <taxon>Basidiobolus</taxon>
    </lineage>
</organism>
<comment type="pathway">
    <text evidence="2">Polyol metabolism; glycerol fermentation; glycerone phosphate from glycerol (oxidative route): step 2/2.</text>
</comment>
<evidence type="ECO:0008006" key="15">
    <source>
        <dbReference type="Google" id="ProtNLM"/>
    </source>
</evidence>
<dbReference type="Gene3D" id="3.40.50.10440">
    <property type="entry name" value="Dihydroxyacetone kinase, domain 1"/>
    <property type="match status" value="1"/>
</dbReference>
<dbReference type="Pfam" id="PF02734">
    <property type="entry name" value="Dak2"/>
    <property type="match status" value="1"/>
</dbReference>
<dbReference type="SMART" id="SM01120">
    <property type="entry name" value="Dak2"/>
    <property type="match status" value="1"/>
</dbReference>
<gene>
    <name evidence="13" type="ORF">K7432_014351</name>
</gene>
<evidence type="ECO:0000256" key="9">
    <source>
        <dbReference type="ARBA" id="ARBA00047974"/>
    </source>
</evidence>
<comment type="function">
    <text evidence="1">Catalyzes both the phosphorylation of dihydroxyacetone and of glyceraldehyde.</text>
</comment>
<dbReference type="Gene3D" id="3.30.1180.20">
    <property type="entry name" value="Dihydroxyacetone kinase, domain 2"/>
    <property type="match status" value="1"/>
</dbReference>
<evidence type="ECO:0000256" key="3">
    <source>
        <dbReference type="ARBA" id="ARBA00008757"/>
    </source>
</evidence>
<evidence type="ECO:0000259" key="11">
    <source>
        <dbReference type="PROSITE" id="PS51480"/>
    </source>
</evidence>
<comment type="caution">
    <text evidence="13">The sequence shown here is derived from an EMBL/GenBank/DDBJ whole genome shotgun (WGS) entry which is preliminary data.</text>
</comment>
<dbReference type="SUPFAM" id="SSF82549">
    <property type="entry name" value="DAK1/DegV-like"/>
    <property type="match status" value="1"/>
</dbReference>
<evidence type="ECO:0000256" key="6">
    <source>
        <dbReference type="ARBA" id="ARBA00022777"/>
    </source>
</evidence>
<dbReference type="EMBL" id="JASJQH010008475">
    <property type="protein sequence ID" value="KAK9688622.1"/>
    <property type="molecule type" value="Genomic_DNA"/>
</dbReference>